<dbReference type="PANTHER" id="PTHR13847:SF287">
    <property type="entry name" value="FAD-DEPENDENT OXIDOREDUCTASE DOMAIN-CONTAINING PROTEIN 1"/>
    <property type="match status" value="1"/>
</dbReference>
<dbReference type="SUPFAM" id="SSF51905">
    <property type="entry name" value="FAD/NAD(P)-binding domain"/>
    <property type="match status" value="1"/>
</dbReference>
<dbReference type="AlphaFoldDB" id="A0A143QMP4"/>
<feature type="domain" description="FAD dependent oxidoreductase" evidence="2">
    <location>
        <begin position="6"/>
        <end position="387"/>
    </location>
</feature>
<dbReference type="EC" id="1.5.3.19" evidence="3"/>
<evidence type="ECO:0000313" key="3">
    <source>
        <dbReference type="EMBL" id="AMY24214.1"/>
    </source>
</evidence>
<reference evidence="3 4" key="1">
    <citation type="journal article" date="2016" name="Genome Announc.">
        <title>Complete Genome and Plasmid Sequences for Rhodococcus fascians D188 and Draft Sequences for Rhodococcus Isolates PBTS 1 and PBTS 2.</title>
        <authorList>
            <person name="Stamler R.A."/>
            <person name="Vereecke D."/>
            <person name="Zhang Y."/>
            <person name="Schilkey F."/>
            <person name="Devitt N."/>
            <person name="Randall J.J."/>
        </authorList>
    </citation>
    <scope>NUCLEOTIDE SEQUENCE [LARGE SCALE GENOMIC DNA]</scope>
    <source>
        <strain evidence="3 4">PBTS2</strain>
    </source>
</reference>
<dbReference type="Pfam" id="PF01266">
    <property type="entry name" value="DAO"/>
    <property type="match status" value="1"/>
</dbReference>
<name>A0A143QMP4_RHOFA</name>
<dbReference type="PATRIC" id="fig|1653479.3.peg.2960"/>
<keyword evidence="1 3" id="KW-0560">Oxidoreductase</keyword>
<reference evidence="4" key="2">
    <citation type="submission" date="2016-04" db="EMBL/GenBank/DDBJ databases">
        <title>Complete Genome and Plasmid Sequences for Rhodococcus fascians D188 and Draft Sequences for Rhodococcus spp. Isolates PBTS 1 and PBTS 2.</title>
        <authorList>
            <person name="Stamer R."/>
            <person name="Vereecke D."/>
            <person name="Zhang Y."/>
            <person name="Schilkey F."/>
            <person name="Devitt N."/>
            <person name="Randall J."/>
        </authorList>
    </citation>
    <scope>NUCLEOTIDE SEQUENCE [LARGE SCALE GENOMIC DNA]</scope>
    <source>
        <strain evidence="4">PBTS2</strain>
    </source>
</reference>
<dbReference type="GO" id="GO:0005737">
    <property type="term" value="C:cytoplasm"/>
    <property type="evidence" value="ECO:0007669"/>
    <property type="project" value="TreeGrafter"/>
</dbReference>
<dbReference type="Gene3D" id="3.30.9.10">
    <property type="entry name" value="D-Amino Acid Oxidase, subunit A, domain 2"/>
    <property type="match status" value="1"/>
</dbReference>
<evidence type="ECO:0000313" key="4">
    <source>
        <dbReference type="Proteomes" id="UP000076038"/>
    </source>
</evidence>
<dbReference type="InterPro" id="IPR036188">
    <property type="entry name" value="FAD/NAD-bd_sf"/>
</dbReference>
<evidence type="ECO:0000256" key="1">
    <source>
        <dbReference type="ARBA" id="ARBA00023002"/>
    </source>
</evidence>
<dbReference type="Gene3D" id="3.50.50.60">
    <property type="entry name" value="FAD/NAD(P)-binding domain"/>
    <property type="match status" value="1"/>
</dbReference>
<organism evidence="3 4">
    <name type="scientific">Rhodococcoides fascians</name>
    <name type="common">Rhodococcus fascians</name>
    <dbReference type="NCBI Taxonomy" id="1828"/>
    <lineage>
        <taxon>Bacteria</taxon>
        <taxon>Bacillati</taxon>
        <taxon>Actinomycetota</taxon>
        <taxon>Actinomycetes</taxon>
        <taxon>Mycobacteriales</taxon>
        <taxon>Nocardiaceae</taxon>
        <taxon>Rhodococcoides</taxon>
    </lineage>
</organism>
<proteinExistence type="predicted"/>
<accession>A0A143QMP4</accession>
<dbReference type="KEGG" id="rhs:A3Q41_02923"/>
<dbReference type="PANTHER" id="PTHR13847">
    <property type="entry name" value="SARCOSINE DEHYDROGENASE-RELATED"/>
    <property type="match status" value="1"/>
</dbReference>
<sequence>MPRSTDVVVVGAGVIGNSIAYELSARGYRVLVVDKEGGPGFGSTSASSAIIRFNYSTFDGMATAWESAQCWKNWPEHLGNSASTDLARFHECGMVFLDVDLAPRERTVRLFDEIGVAYELWDSTTLSDRVPGIDVGSYFPPKPVDSDAFYADAATSLGAVFTPQAGFVDDPRLAAANLGAAAASAGARFTFRTRVVRIEQQVSERWIVHLDNGDTVEAPIVVNAAGPWSGALNAMAGVGSDFTVDVRPLRQEVHHVSAPEGYNQDARLGPMIADLDLGTYMRPERGGGLLIGGTEPECDPLEWIDDPDSANPSRTAARFQAQVTRAARRLPRLSVPFQPRGIAGVYDAASDWTPIYDRTDRAGFYVAMGTSGNQFKNAPVVGRMLTTLIERVEAGHDHDVDPVVYTGTHTGVKVDLGSFSRRREFNTESTGTVLG</sequence>
<gene>
    <name evidence="3" type="primary">abo</name>
    <name evidence="3" type="ORF">A3Q41_02923</name>
</gene>
<dbReference type="Proteomes" id="UP000076038">
    <property type="component" value="Chromosome"/>
</dbReference>
<dbReference type="GO" id="GO:0102317">
    <property type="term" value="F:4-methylaminobutyrate oxidase (demethylating) activity"/>
    <property type="evidence" value="ECO:0007669"/>
    <property type="project" value="UniProtKB-EC"/>
</dbReference>
<dbReference type="EMBL" id="CP015220">
    <property type="protein sequence ID" value="AMY24214.1"/>
    <property type="molecule type" value="Genomic_DNA"/>
</dbReference>
<dbReference type="InterPro" id="IPR006076">
    <property type="entry name" value="FAD-dep_OxRdtase"/>
</dbReference>
<keyword evidence="4" id="KW-1185">Reference proteome</keyword>
<evidence type="ECO:0000259" key="2">
    <source>
        <dbReference type="Pfam" id="PF01266"/>
    </source>
</evidence>
<protein>
    <submittedName>
        <fullName evidence="3">4-methylaminobutanoate oxidase (Formaldehyde-forming)</fullName>
        <ecNumber evidence="3">1.5.3.19</ecNumber>
    </submittedName>
</protein>
<dbReference type="RefSeq" id="WP_048319679.1">
    <property type="nucleotide sequence ID" value="NZ_CP015220.1"/>
</dbReference>